<organism evidence="4 5">
    <name type="scientific">Riccia sorocarpa</name>
    <dbReference type="NCBI Taxonomy" id="122646"/>
    <lineage>
        <taxon>Eukaryota</taxon>
        <taxon>Viridiplantae</taxon>
        <taxon>Streptophyta</taxon>
        <taxon>Embryophyta</taxon>
        <taxon>Marchantiophyta</taxon>
        <taxon>Marchantiopsida</taxon>
        <taxon>Marchantiidae</taxon>
        <taxon>Marchantiales</taxon>
        <taxon>Ricciaceae</taxon>
        <taxon>Riccia</taxon>
    </lineage>
</organism>
<dbReference type="Pfam" id="PF00403">
    <property type="entry name" value="HMA"/>
    <property type="match status" value="1"/>
</dbReference>
<comment type="caution">
    <text evidence="4">The sequence shown here is derived from an EMBL/GenBank/DDBJ whole genome shotgun (WGS) entry which is preliminary data.</text>
</comment>
<evidence type="ECO:0000256" key="2">
    <source>
        <dbReference type="SAM" id="MobiDB-lite"/>
    </source>
</evidence>
<dbReference type="SUPFAM" id="SSF55008">
    <property type="entry name" value="HMA, heavy metal-associated domain"/>
    <property type="match status" value="1"/>
</dbReference>
<proteinExistence type="predicted"/>
<dbReference type="Gene3D" id="3.30.70.100">
    <property type="match status" value="1"/>
</dbReference>
<dbReference type="PANTHER" id="PTHR22814">
    <property type="entry name" value="COPPER TRANSPORT PROTEIN ATOX1-RELATED"/>
    <property type="match status" value="1"/>
</dbReference>
<keyword evidence="1" id="KW-0479">Metal-binding</keyword>
<dbReference type="AlphaFoldDB" id="A0ABD3GC52"/>
<dbReference type="EMBL" id="JBJQOH010000008">
    <property type="protein sequence ID" value="KAL3675354.1"/>
    <property type="molecule type" value="Genomic_DNA"/>
</dbReference>
<sequence length="179" mass="19793">MLYKRFTLIRLVLYSNANQKIKIGASASSQFRMISVNALFYGQEAPEPFWVVDTAASQTIICRPSTPPPSPSPFEEETPPPTDPPPPEFRELDFLAPICCEGCVERVIKHLLGLEGVETVRCQIESQIVSVKGYTPPELVMKAVQKEFKRGADLLPPPPVPEPTEEKPPQAEPPAVVVE</sequence>
<evidence type="ECO:0000256" key="1">
    <source>
        <dbReference type="ARBA" id="ARBA00022723"/>
    </source>
</evidence>
<evidence type="ECO:0000313" key="5">
    <source>
        <dbReference type="Proteomes" id="UP001633002"/>
    </source>
</evidence>
<dbReference type="GO" id="GO:0046872">
    <property type="term" value="F:metal ion binding"/>
    <property type="evidence" value="ECO:0007669"/>
    <property type="project" value="UniProtKB-KW"/>
</dbReference>
<feature type="domain" description="HMA" evidence="3">
    <location>
        <begin position="89"/>
        <end position="152"/>
    </location>
</feature>
<protein>
    <recommendedName>
        <fullName evidence="3">HMA domain-containing protein</fullName>
    </recommendedName>
</protein>
<dbReference type="Proteomes" id="UP001633002">
    <property type="component" value="Unassembled WGS sequence"/>
</dbReference>
<dbReference type="InterPro" id="IPR006121">
    <property type="entry name" value="HMA_dom"/>
</dbReference>
<accession>A0ABD3GC52</accession>
<dbReference type="CDD" id="cd00371">
    <property type="entry name" value="HMA"/>
    <property type="match status" value="1"/>
</dbReference>
<reference evidence="4 5" key="1">
    <citation type="submission" date="2024-09" db="EMBL/GenBank/DDBJ databases">
        <title>Chromosome-scale assembly of Riccia sorocarpa.</title>
        <authorList>
            <person name="Paukszto L."/>
        </authorList>
    </citation>
    <scope>NUCLEOTIDE SEQUENCE [LARGE SCALE GENOMIC DNA]</scope>
    <source>
        <strain evidence="4">LP-2024</strain>
        <tissue evidence="4">Aerial parts of the thallus</tissue>
    </source>
</reference>
<feature type="region of interest" description="Disordered" evidence="2">
    <location>
        <begin position="63"/>
        <end position="88"/>
    </location>
</feature>
<feature type="region of interest" description="Disordered" evidence="2">
    <location>
        <begin position="150"/>
        <end position="179"/>
    </location>
</feature>
<evidence type="ECO:0000313" key="4">
    <source>
        <dbReference type="EMBL" id="KAL3675354.1"/>
    </source>
</evidence>
<dbReference type="InterPro" id="IPR036163">
    <property type="entry name" value="HMA_dom_sf"/>
</dbReference>
<dbReference type="PANTHER" id="PTHR22814:SF287">
    <property type="entry name" value="COPPER TRANSPORT PROTEIN ATX1"/>
    <property type="match status" value="1"/>
</dbReference>
<keyword evidence="5" id="KW-1185">Reference proteome</keyword>
<name>A0ABD3GC52_9MARC</name>
<dbReference type="PROSITE" id="PS50846">
    <property type="entry name" value="HMA_2"/>
    <property type="match status" value="1"/>
</dbReference>
<gene>
    <name evidence="4" type="ORF">R1sor_025302</name>
</gene>
<evidence type="ECO:0000259" key="3">
    <source>
        <dbReference type="PROSITE" id="PS50846"/>
    </source>
</evidence>